<gene>
    <name evidence="12" type="ORF">URODEC1_LOCUS63683</name>
</gene>
<evidence type="ECO:0000256" key="3">
    <source>
        <dbReference type="ARBA" id="ARBA00022448"/>
    </source>
</evidence>
<dbReference type="PROSITE" id="PS50850">
    <property type="entry name" value="MFS"/>
    <property type="match status" value="1"/>
</dbReference>
<dbReference type="Pfam" id="PF00083">
    <property type="entry name" value="Sugar_tr"/>
    <property type="match status" value="1"/>
</dbReference>
<dbReference type="InterPro" id="IPR020846">
    <property type="entry name" value="MFS_dom"/>
</dbReference>
<sequence>MAVGGVAPEDQERRNYGGRVTTFVVLSCITAGMGGVIFGYDIGISGGVTSMDQFLRKFFPEVYRRMQGTGVSNYCKWGRRPSMIMAGAAFVAGGAIGGAAVDVYMVILGRVLLGIGLGFGNQAVPLYLSEMAPPAYRGAFSNGFQLCVGVGAVTAHLINFGTEKIRGGWGWRVSLALAAVPGGFLALGALFLPETPNSLVQQGKDHDHARVLLERIRGVDNVSDEMTDIVAATDQTKGSPGLQLILTNRRYRPQLVMAVMIPFFQQVTGINAISFYAPVLLRTIGMGESASLLSVVVTGSIGMVSTAVSMSLVDRFGRRTLFLAGGALMLTSQLMIGGIMATQLGDHGQVSKAFALVLIVLIAAYVAAFAWSWGPLGWLVPSEIFPLEVRSAGQSITVAVNFLFTTFVAQSFLAMLCHMKAGIFFFFAAWIVFMTTFVYLLLPETKGLPLEQVGELWGQHWFWKRFAGSKEEGQTTKL</sequence>
<feature type="transmembrane region" description="Helical" evidence="10">
    <location>
        <begin position="170"/>
        <end position="192"/>
    </location>
</feature>
<keyword evidence="5 10" id="KW-0812">Transmembrane</keyword>
<evidence type="ECO:0000256" key="8">
    <source>
        <dbReference type="ARBA" id="ARBA00023136"/>
    </source>
</evidence>
<feature type="transmembrane region" description="Helical" evidence="10">
    <location>
        <begin position="395"/>
        <end position="416"/>
    </location>
</feature>
<dbReference type="InterPro" id="IPR036259">
    <property type="entry name" value="MFS_trans_sf"/>
</dbReference>
<dbReference type="FunFam" id="1.20.1250.20:FF:000002">
    <property type="entry name" value="Sugar transport protein 13"/>
    <property type="match status" value="1"/>
</dbReference>
<comment type="subcellular location">
    <subcellularLocation>
        <location evidence="1">Membrane</location>
        <topology evidence="1">Multi-pass membrane protein</topology>
    </subcellularLocation>
</comment>
<dbReference type="AlphaFoldDB" id="A0ABC9BCS0"/>
<protein>
    <recommendedName>
        <fullName evidence="11">Major facilitator superfamily (MFS) profile domain-containing protein</fullName>
    </recommendedName>
</protein>
<dbReference type="GO" id="GO:0015293">
    <property type="term" value="F:symporter activity"/>
    <property type="evidence" value="ECO:0007669"/>
    <property type="project" value="UniProtKB-KW"/>
</dbReference>
<dbReference type="PROSITE" id="PS00217">
    <property type="entry name" value="SUGAR_TRANSPORT_2"/>
    <property type="match status" value="1"/>
</dbReference>
<evidence type="ECO:0000256" key="1">
    <source>
        <dbReference type="ARBA" id="ARBA00004141"/>
    </source>
</evidence>
<name>A0ABC9BCS0_9POAL</name>
<feature type="transmembrane region" description="Helical" evidence="10">
    <location>
        <begin position="83"/>
        <end position="101"/>
    </location>
</feature>
<dbReference type="NCBIfam" id="TIGR00879">
    <property type="entry name" value="SP"/>
    <property type="match status" value="1"/>
</dbReference>
<comment type="similarity">
    <text evidence="2 9">Belongs to the major facilitator superfamily. Sugar transporter (TC 2.A.1.1) family.</text>
</comment>
<dbReference type="InterPro" id="IPR005829">
    <property type="entry name" value="Sugar_transporter_CS"/>
</dbReference>
<evidence type="ECO:0000256" key="5">
    <source>
        <dbReference type="ARBA" id="ARBA00022692"/>
    </source>
</evidence>
<dbReference type="InterPro" id="IPR044778">
    <property type="entry name" value="MFS_STP/MST-like_plant"/>
</dbReference>
<dbReference type="PRINTS" id="PR00171">
    <property type="entry name" value="SUGRTRNSPORT"/>
</dbReference>
<feature type="transmembrane region" description="Helical" evidence="10">
    <location>
        <begin position="289"/>
        <end position="313"/>
    </location>
</feature>
<keyword evidence="6" id="KW-0769">Symport</keyword>
<dbReference type="PANTHER" id="PTHR23500:SF478">
    <property type="entry name" value="OS07G0131250 PROTEIN"/>
    <property type="match status" value="1"/>
</dbReference>
<keyword evidence="8 10" id="KW-0472">Membrane</keyword>
<feature type="transmembrane region" description="Helical" evidence="10">
    <location>
        <begin position="422"/>
        <end position="442"/>
    </location>
</feature>
<feature type="transmembrane region" description="Helical" evidence="10">
    <location>
        <begin position="353"/>
        <end position="374"/>
    </location>
</feature>
<organism evidence="12 13">
    <name type="scientific">Urochloa decumbens</name>
    <dbReference type="NCBI Taxonomy" id="240449"/>
    <lineage>
        <taxon>Eukaryota</taxon>
        <taxon>Viridiplantae</taxon>
        <taxon>Streptophyta</taxon>
        <taxon>Embryophyta</taxon>
        <taxon>Tracheophyta</taxon>
        <taxon>Spermatophyta</taxon>
        <taxon>Magnoliopsida</taxon>
        <taxon>Liliopsida</taxon>
        <taxon>Poales</taxon>
        <taxon>Poaceae</taxon>
        <taxon>PACMAD clade</taxon>
        <taxon>Panicoideae</taxon>
        <taxon>Panicodae</taxon>
        <taxon>Paniceae</taxon>
        <taxon>Melinidinae</taxon>
        <taxon>Urochloa</taxon>
    </lineage>
</organism>
<feature type="transmembrane region" description="Helical" evidence="10">
    <location>
        <begin position="107"/>
        <end position="128"/>
    </location>
</feature>
<keyword evidence="4" id="KW-0762">Sugar transport</keyword>
<feature type="transmembrane region" description="Helical" evidence="10">
    <location>
        <begin position="20"/>
        <end position="40"/>
    </location>
</feature>
<evidence type="ECO:0000313" key="13">
    <source>
        <dbReference type="Proteomes" id="UP001497457"/>
    </source>
</evidence>
<evidence type="ECO:0000256" key="2">
    <source>
        <dbReference type="ARBA" id="ARBA00010992"/>
    </source>
</evidence>
<evidence type="ECO:0000256" key="10">
    <source>
        <dbReference type="SAM" id="Phobius"/>
    </source>
</evidence>
<dbReference type="InterPro" id="IPR003663">
    <property type="entry name" value="Sugar/inositol_transpt"/>
</dbReference>
<keyword evidence="3 9" id="KW-0813">Transport</keyword>
<keyword evidence="13" id="KW-1185">Reference proteome</keyword>
<feature type="transmembrane region" description="Helical" evidence="10">
    <location>
        <begin position="140"/>
        <end position="158"/>
    </location>
</feature>
<dbReference type="Gene3D" id="1.20.1250.20">
    <property type="entry name" value="MFS general substrate transporter like domains"/>
    <property type="match status" value="1"/>
</dbReference>
<feature type="transmembrane region" description="Helical" evidence="10">
    <location>
        <begin position="255"/>
        <end position="277"/>
    </location>
</feature>
<keyword evidence="7 10" id="KW-1133">Transmembrane helix</keyword>
<evidence type="ECO:0000256" key="4">
    <source>
        <dbReference type="ARBA" id="ARBA00022597"/>
    </source>
</evidence>
<evidence type="ECO:0000313" key="12">
    <source>
        <dbReference type="EMBL" id="CAL4998110.1"/>
    </source>
</evidence>
<dbReference type="CDD" id="cd17361">
    <property type="entry name" value="MFS_STP"/>
    <property type="match status" value="1"/>
</dbReference>
<evidence type="ECO:0000256" key="6">
    <source>
        <dbReference type="ARBA" id="ARBA00022847"/>
    </source>
</evidence>
<dbReference type="PANTHER" id="PTHR23500">
    <property type="entry name" value="SOLUTE CARRIER FAMILY 2, FACILITATED GLUCOSE TRANSPORTER"/>
    <property type="match status" value="1"/>
</dbReference>
<dbReference type="Proteomes" id="UP001497457">
    <property type="component" value="Chromosome 25rd"/>
</dbReference>
<evidence type="ECO:0000259" key="11">
    <source>
        <dbReference type="PROSITE" id="PS50850"/>
    </source>
</evidence>
<evidence type="ECO:0000256" key="9">
    <source>
        <dbReference type="RuleBase" id="RU003346"/>
    </source>
</evidence>
<dbReference type="GO" id="GO:0016020">
    <property type="term" value="C:membrane"/>
    <property type="evidence" value="ECO:0007669"/>
    <property type="project" value="UniProtKB-SubCell"/>
</dbReference>
<dbReference type="InterPro" id="IPR005828">
    <property type="entry name" value="MFS_sugar_transport-like"/>
</dbReference>
<accession>A0ABC9BCS0</accession>
<feature type="transmembrane region" description="Helical" evidence="10">
    <location>
        <begin position="320"/>
        <end position="341"/>
    </location>
</feature>
<dbReference type="InterPro" id="IPR045262">
    <property type="entry name" value="STP/PLT_plant"/>
</dbReference>
<dbReference type="EMBL" id="OZ075135">
    <property type="protein sequence ID" value="CAL4998110.1"/>
    <property type="molecule type" value="Genomic_DNA"/>
</dbReference>
<proteinExistence type="inferred from homology"/>
<dbReference type="SUPFAM" id="SSF103473">
    <property type="entry name" value="MFS general substrate transporter"/>
    <property type="match status" value="1"/>
</dbReference>
<feature type="domain" description="Major facilitator superfamily (MFS) profile" evidence="11">
    <location>
        <begin position="1"/>
        <end position="446"/>
    </location>
</feature>
<reference evidence="12" key="1">
    <citation type="submission" date="2024-10" db="EMBL/GenBank/DDBJ databases">
        <authorList>
            <person name="Ryan C."/>
        </authorList>
    </citation>
    <scope>NUCLEOTIDE SEQUENCE [LARGE SCALE GENOMIC DNA]</scope>
</reference>
<evidence type="ECO:0000256" key="7">
    <source>
        <dbReference type="ARBA" id="ARBA00022989"/>
    </source>
</evidence>